<dbReference type="STRING" id="542762.A0A4S4EDI4"/>
<evidence type="ECO:0000259" key="1">
    <source>
        <dbReference type="PROSITE" id="PS50144"/>
    </source>
</evidence>
<feature type="domain" description="MATH" evidence="1">
    <location>
        <begin position="38"/>
        <end position="177"/>
    </location>
</feature>
<keyword evidence="3" id="KW-1185">Reference proteome</keyword>
<dbReference type="SMART" id="SM00061">
    <property type="entry name" value="MATH"/>
    <property type="match status" value="3"/>
</dbReference>
<dbReference type="Pfam" id="PF00917">
    <property type="entry name" value="MATH"/>
    <property type="match status" value="1"/>
</dbReference>
<dbReference type="InterPro" id="IPR008974">
    <property type="entry name" value="TRAF-like"/>
</dbReference>
<dbReference type="CDD" id="cd00121">
    <property type="entry name" value="MATH"/>
    <property type="match status" value="3"/>
</dbReference>
<sequence length="617" mass="69963">MRPRRVKVVENMEDKSCHPIPHDSGDFDVARSLRDIPPAHYTLKIESFSELAQLLLDAKVQNYESDIFEAGGYKWKLYLHPNGDKERNGEGHISLYLVIAETSDLPLGWEVNVNFKLFVYDQIQDKYMTIQDANGKVRRFHRMKTKWGFAQLLPLGTFNDAANGYLIHDTCVFGAEVLVINYNGRGECLTVFKGLDNTYTWKIDNFSSLDGKTHYSEVFTIGNRKWKLKLHPKGYPRANNKCLSLFLLLDDWKTFPSDRKTYAKYKLLMRNQCHGQHVETTDTACFAPTSGWGRSSFLSLTDLHDASKGFLVKDTLIVEAENLVYNLRLLVMIEFYVCDTCYNQRHGQHVETTDTACFAPTSGWGRSSFLSLTDLHDASKGFLVKDTLIVEAENLVYNLRLLVMIEFYVSDICRGIVLSLRIKIDVARSLRDIPPAHYTLKIESFAQLAQLLSDATVQNCESGIFEASDYKWKLSLYPNGDKERTGKGHIALYLVIAETNANGKLSRFHRMRTELGFAQLLPLTTFNDSSNGYLIHDTCVFGAEVFVINYAGRRECLTVLKGLVTTARCFSASIFTWGRSSFLSLTDLHDASKGFLVNDTLIVEAKVNAISTVKNFS</sequence>
<feature type="domain" description="MATH" evidence="1">
    <location>
        <begin position="196"/>
        <end position="322"/>
    </location>
</feature>
<feature type="domain" description="MATH" evidence="1">
    <location>
        <begin position="363"/>
        <end position="394"/>
    </location>
</feature>
<dbReference type="EMBL" id="SDRB02005382">
    <property type="protein sequence ID" value="THG14391.1"/>
    <property type="molecule type" value="Genomic_DNA"/>
</dbReference>
<dbReference type="PROSITE" id="PS50144">
    <property type="entry name" value="MATH"/>
    <property type="match status" value="4"/>
</dbReference>
<dbReference type="Proteomes" id="UP000306102">
    <property type="component" value="Unassembled WGS sequence"/>
</dbReference>
<evidence type="ECO:0000313" key="3">
    <source>
        <dbReference type="Proteomes" id="UP000306102"/>
    </source>
</evidence>
<name>A0A4S4EDI4_CAMSN</name>
<dbReference type="PANTHER" id="PTHR46162">
    <property type="entry name" value="TRAF-LIKE FAMILY PROTEIN"/>
    <property type="match status" value="1"/>
</dbReference>
<dbReference type="Gene3D" id="2.60.210.10">
    <property type="entry name" value="Apoptosis, Tumor Necrosis Factor Receptor Associated Protein 2, Chain A"/>
    <property type="match status" value="6"/>
</dbReference>
<dbReference type="AlphaFoldDB" id="A0A4S4EDI4"/>
<dbReference type="Pfam" id="PF22486">
    <property type="entry name" value="MATH_2"/>
    <property type="match status" value="3"/>
</dbReference>
<proteinExistence type="predicted"/>
<reference evidence="2 3" key="1">
    <citation type="journal article" date="2018" name="Proc. Natl. Acad. Sci. U.S.A.">
        <title>Draft genome sequence of Camellia sinensis var. sinensis provides insights into the evolution of the tea genome and tea quality.</title>
        <authorList>
            <person name="Wei C."/>
            <person name="Yang H."/>
            <person name="Wang S."/>
            <person name="Zhao J."/>
            <person name="Liu C."/>
            <person name="Gao L."/>
            <person name="Xia E."/>
            <person name="Lu Y."/>
            <person name="Tai Y."/>
            <person name="She G."/>
            <person name="Sun J."/>
            <person name="Cao H."/>
            <person name="Tong W."/>
            <person name="Gao Q."/>
            <person name="Li Y."/>
            <person name="Deng W."/>
            <person name="Jiang X."/>
            <person name="Wang W."/>
            <person name="Chen Q."/>
            <person name="Zhang S."/>
            <person name="Li H."/>
            <person name="Wu J."/>
            <person name="Wang P."/>
            <person name="Li P."/>
            <person name="Shi C."/>
            <person name="Zheng F."/>
            <person name="Jian J."/>
            <person name="Huang B."/>
            <person name="Shan D."/>
            <person name="Shi M."/>
            <person name="Fang C."/>
            <person name="Yue Y."/>
            <person name="Li F."/>
            <person name="Li D."/>
            <person name="Wei S."/>
            <person name="Han B."/>
            <person name="Jiang C."/>
            <person name="Yin Y."/>
            <person name="Xia T."/>
            <person name="Zhang Z."/>
            <person name="Bennetzen J.L."/>
            <person name="Zhao S."/>
            <person name="Wan X."/>
        </authorList>
    </citation>
    <scope>NUCLEOTIDE SEQUENCE [LARGE SCALE GENOMIC DNA]</scope>
    <source>
        <strain evidence="3">cv. Shuchazao</strain>
        <tissue evidence="2">Leaf</tissue>
    </source>
</reference>
<feature type="domain" description="MATH" evidence="1">
    <location>
        <begin position="435"/>
        <end position="607"/>
    </location>
</feature>
<dbReference type="SUPFAM" id="SSF49599">
    <property type="entry name" value="TRAF domain-like"/>
    <property type="match status" value="5"/>
</dbReference>
<organism evidence="2 3">
    <name type="scientific">Camellia sinensis var. sinensis</name>
    <name type="common">China tea</name>
    <dbReference type="NCBI Taxonomy" id="542762"/>
    <lineage>
        <taxon>Eukaryota</taxon>
        <taxon>Viridiplantae</taxon>
        <taxon>Streptophyta</taxon>
        <taxon>Embryophyta</taxon>
        <taxon>Tracheophyta</taxon>
        <taxon>Spermatophyta</taxon>
        <taxon>Magnoliopsida</taxon>
        <taxon>eudicotyledons</taxon>
        <taxon>Gunneridae</taxon>
        <taxon>Pentapetalae</taxon>
        <taxon>asterids</taxon>
        <taxon>Ericales</taxon>
        <taxon>Theaceae</taxon>
        <taxon>Camellia</taxon>
    </lineage>
</organism>
<gene>
    <name evidence="2" type="ORF">TEA_014829</name>
</gene>
<dbReference type="InterPro" id="IPR002083">
    <property type="entry name" value="MATH/TRAF_dom"/>
</dbReference>
<protein>
    <recommendedName>
        <fullName evidence="1">MATH domain-containing protein</fullName>
    </recommendedName>
</protein>
<accession>A0A4S4EDI4</accession>
<dbReference type="PANTHER" id="PTHR46162:SF40">
    <property type="entry name" value="TRAF-LIKE FAMILY PROTEIN"/>
    <property type="match status" value="1"/>
</dbReference>
<evidence type="ECO:0000313" key="2">
    <source>
        <dbReference type="EMBL" id="THG14391.1"/>
    </source>
</evidence>
<comment type="caution">
    <text evidence="2">The sequence shown here is derived from an EMBL/GenBank/DDBJ whole genome shotgun (WGS) entry which is preliminary data.</text>
</comment>